<evidence type="ECO:0000313" key="2">
    <source>
        <dbReference type="EMBL" id="ELK28138.1"/>
    </source>
</evidence>
<dbReference type="InterPro" id="IPR029254">
    <property type="entry name" value="MRFAP1"/>
</dbReference>
<dbReference type="Pfam" id="PF15155">
    <property type="entry name" value="MRFAP1"/>
    <property type="match status" value="1"/>
</dbReference>
<protein>
    <submittedName>
        <fullName evidence="2">MORF4 family-associated protein 1</fullName>
    </submittedName>
</protein>
<organism evidence="2 3">
    <name type="scientific">Myotis davidii</name>
    <name type="common">David's myotis</name>
    <dbReference type="NCBI Taxonomy" id="225400"/>
    <lineage>
        <taxon>Eukaryota</taxon>
        <taxon>Metazoa</taxon>
        <taxon>Chordata</taxon>
        <taxon>Craniata</taxon>
        <taxon>Vertebrata</taxon>
        <taxon>Euteleostomi</taxon>
        <taxon>Mammalia</taxon>
        <taxon>Eutheria</taxon>
        <taxon>Laurasiatheria</taxon>
        <taxon>Chiroptera</taxon>
        <taxon>Yangochiroptera</taxon>
        <taxon>Vespertilionidae</taxon>
        <taxon>Myotis</taxon>
    </lineage>
</organism>
<dbReference type="eggNOG" id="ENOG502RU25">
    <property type="taxonomic scope" value="Eukaryota"/>
</dbReference>
<comment type="similarity">
    <text evidence="1">Belongs to the MORF4 family-associated protein family.</text>
</comment>
<dbReference type="Proteomes" id="UP000010556">
    <property type="component" value="Unassembled WGS sequence"/>
</dbReference>
<reference evidence="3" key="1">
    <citation type="journal article" date="2013" name="Science">
        <title>Comparative analysis of bat genomes provides insight into the evolution of flight and immunity.</title>
        <authorList>
            <person name="Zhang G."/>
            <person name="Cowled C."/>
            <person name="Shi Z."/>
            <person name="Huang Z."/>
            <person name="Bishop-Lilly K.A."/>
            <person name="Fang X."/>
            <person name="Wynne J.W."/>
            <person name="Xiong Z."/>
            <person name="Baker M.L."/>
            <person name="Zhao W."/>
            <person name="Tachedjian M."/>
            <person name="Zhu Y."/>
            <person name="Zhou P."/>
            <person name="Jiang X."/>
            <person name="Ng J."/>
            <person name="Yang L."/>
            <person name="Wu L."/>
            <person name="Xiao J."/>
            <person name="Feng Y."/>
            <person name="Chen Y."/>
            <person name="Sun X."/>
            <person name="Zhang Y."/>
            <person name="Marsh G.A."/>
            <person name="Crameri G."/>
            <person name="Broder C.C."/>
            <person name="Frey K.G."/>
            <person name="Wang L.F."/>
            <person name="Wang J."/>
        </authorList>
    </citation>
    <scope>NUCLEOTIDE SEQUENCE [LARGE SCALE GENOMIC DNA]</scope>
</reference>
<gene>
    <name evidence="2" type="ORF">MDA_GLEAN10013883</name>
</gene>
<dbReference type="AlphaFoldDB" id="L5LRN4"/>
<evidence type="ECO:0000256" key="1">
    <source>
        <dbReference type="ARBA" id="ARBA00005515"/>
    </source>
</evidence>
<dbReference type="PANTHER" id="PTHR31324:SF1">
    <property type="entry name" value="MORF4 FAMILY-ASSOCIATED PROTEIN 1"/>
    <property type="match status" value="1"/>
</dbReference>
<proteinExistence type="inferred from homology"/>
<accession>L5LRN4</accession>
<evidence type="ECO:0000313" key="3">
    <source>
        <dbReference type="Proteomes" id="UP000010556"/>
    </source>
</evidence>
<sequence length="119" mass="13738">MRPLDIVELAEPEEVEVLEPEEDFEQFLLPVIHEMREDIAALTREHGRAYLRSRSKLWEMDHMLVQIQTQVSSQWIPVDWRRLADALEKLKPESLLSPPFPPSALCPHLHYVSAVVCGG</sequence>
<keyword evidence="3" id="KW-1185">Reference proteome</keyword>
<dbReference type="PANTHER" id="PTHR31324">
    <property type="entry name" value="MORF4 FAMILY-ASSOCIATED PROTEIN 1-RELATED"/>
    <property type="match status" value="1"/>
</dbReference>
<dbReference type="EMBL" id="KB109554">
    <property type="protein sequence ID" value="ELK28138.1"/>
    <property type="molecule type" value="Genomic_DNA"/>
</dbReference>
<name>L5LRN4_MYODS</name>